<comment type="catalytic activity">
    <reaction evidence="2">
        <text>a 3'-end 2',3'-cyclophospho-ribonucleotide-RNA + H2O = a 3'-end 2'-phospho-ribonucleotide-RNA + H(+)</text>
        <dbReference type="Rhea" id="RHEA:11828"/>
        <dbReference type="Rhea" id="RHEA-COMP:10464"/>
        <dbReference type="Rhea" id="RHEA-COMP:17353"/>
        <dbReference type="ChEBI" id="CHEBI:15377"/>
        <dbReference type="ChEBI" id="CHEBI:15378"/>
        <dbReference type="ChEBI" id="CHEBI:83064"/>
        <dbReference type="ChEBI" id="CHEBI:173113"/>
        <dbReference type="EC" id="3.1.4.58"/>
    </reaction>
</comment>
<dbReference type="OrthoDB" id="7061261at2"/>
<dbReference type="PANTHER" id="PTHR35561">
    <property type="entry name" value="RNA 2',3'-CYCLIC PHOSPHODIESTERASE"/>
    <property type="match status" value="1"/>
</dbReference>
<comment type="function">
    <text evidence="2">Hydrolyzes RNA 2',3'-cyclic phosphodiester to an RNA 2'-phosphomonoester.</text>
</comment>
<gene>
    <name evidence="3" type="primary">thpR</name>
    <name evidence="3" type="ORF">D7S89_24165</name>
</gene>
<dbReference type="RefSeq" id="WP_121281393.1">
    <property type="nucleotide sequence ID" value="NZ_RBZV01000015.1"/>
</dbReference>
<proteinExistence type="inferred from homology"/>
<feature type="short sequence motif" description="HXTX 1" evidence="2">
    <location>
        <begin position="44"/>
        <end position="47"/>
    </location>
</feature>
<keyword evidence="4" id="KW-1185">Reference proteome</keyword>
<dbReference type="GO" id="GO:0004113">
    <property type="term" value="F:2',3'-cyclic-nucleotide 3'-phosphodiesterase activity"/>
    <property type="evidence" value="ECO:0007669"/>
    <property type="project" value="InterPro"/>
</dbReference>
<name>A0A494WZR9_9BURK</name>
<keyword evidence="1 2" id="KW-0378">Hydrolase</keyword>
<organism evidence="3 4">
    <name type="scientific">Trinickia fusca</name>
    <dbReference type="NCBI Taxonomy" id="2419777"/>
    <lineage>
        <taxon>Bacteria</taxon>
        <taxon>Pseudomonadati</taxon>
        <taxon>Pseudomonadota</taxon>
        <taxon>Betaproteobacteria</taxon>
        <taxon>Burkholderiales</taxon>
        <taxon>Burkholderiaceae</taxon>
        <taxon>Trinickia</taxon>
    </lineage>
</organism>
<feature type="active site" description="Proton donor" evidence="2">
    <location>
        <position position="44"/>
    </location>
</feature>
<dbReference type="Gene3D" id="3.90.1140.10">
    <property type="entry name" value="Cyclic phosphodiesterase"/>
    <property type="match status" value="1"/>
</dbReference>
<dbReference type="HAMAP" id="MF_01940">
    <property type="entry name" value="RNA_CPDase"/>
    <property type="match status" value="1"/>
</dbReference>
<dbReference type="NCBIfam" id="TIGR02258">
    <property type="entry name" value="2_5_ligase"/>
    <property type="match status" value="1"/>
</dbReference>
<evidence type="ECO:0000313" key="4">
    <source>
        <dbReference type="Proteomes" id="UP000280434"/>
    </source>
</evidence>
<dbReference type="EMBL" id="RBZV01000015">
    <property type="protein sequence ID" value="RKP44028.1"/>
    <property type="molecule type" value="Genomic_DNA"/>
</dbReference>
<accession>A0A494WZR9</accession>
<dbReference type="EC" id="3.1.4.58" evidence="2"/>
<protein>
    <recommendedName>
        <fullName evidence="2">RNA 2',3'-cyclic phosphodiesterase</fullName>
        <shortName evidence="2">RNA 2',3'-CPDase</shortName>
        <ecNumber evidence="2">3.1.4.58</ecNumber>
    </recommendedName>
</protein>
<dbReference type="InterPro" id="IPR004175">
    <property type="entry name" value="RNA_CPDase"/>
</dbReference>
<sequence>MPAQEIDDWHRCFIALEPDAATRAVFATMPVGSAQRRVSVDQLHLTLAFLGSVPPAQGEQLAQALPGVVAPLPPLAIQGSEYWPNATHPRLVVVSFEESEPMTQFEARVRALVLAHGLPVDDHRAFRPHVTLARLSRDRRPASRIGTADAKAALSTTFEVRGGTSAQVLARFDRLTLYSSTLARHGARYRAIASAPVPAC</sequence>
<dbReference type="AlphaFoldDB" id="A0A494WZR9"/>
<reference evidence="3 4" key="1">
    <citation type="submission" date="2018-10" db="EMBL/GenBank/DDBJ databases">
        <title>Paraburkholderia sp. 7MK8-2, isolated from soil.</title>
        <authorList>
            <person name="Gao Z.-H."/>
            <person name="Qiu L.-H."/>
        </authorList>
    </citation>
    <scope>NUCLEOTIDE SEQUENCE [LARGE SCALE GENOMIC DNA]</scope>
    <source>
        <strain evidence="3 4">7MK8-2</strain>
    </source>
</reference>
<dbReference type="PANTHER" id="PTHR35561:SF1">
    <property type="entry name" value="RNA 2',3'-CYCLIC PHOSPHODIESTERASE"/>
    <property type="match status" value="1"/>
</dbReference>
<feature type="active site" description="Proton acceptor" evidence="2">
    <location>
        <position position="129"/>
    </location>
</feature>
<dbReference type="GO" id="GO:0008664">
    <property type="term" value="F:RNA 2',3'-cyclic 3'-phosphodiesterase activity"/>
    <property type="evidence" value="ECO:0007669"/>
    <property type="project" value="UniProtKB-EC"/>
</dbReference>
<evidence type="ECO:0000313" key="3">
    <source>
        <dbReference type="EMBL" id="RKP44028.1"/>
    </source>
</evidence>
<evidence type="ECO:0000256" key="1">
    <source>
        <dbReference type="ARBA" id="ARBA00022801"/>
    </source>
</evidence>
<dbReference type="Pfam" id="PF13563">
    <property type="entry name" value="2_5_RNA_ligase2"/>
    <property type="match status" value="1"/>
</dbReference>
<feature type="short sequence motif" description="HXTX 2" evidence="2">
    <location>
        <begin position="129"/>
        <end position="132"/>
    </location>
</feature>
<comment type="similarity">
    <text evidence="2">Belongs to the 2H phosphoesterase superfamily. ThpR family.</text>
</comment>
<comment type="caution">
    <text evidence="3">The sequence shown here is derived from an EMBL/GenBank/DDBJ whole genome shotgun (WGS) entry which is preliminary data.</text>
</comment>
<dbReference type="SUPFAM" id="SSF55144">
    <property type="entry name" value="LigT-like"/>
    <property type="match status" value="1"/>
</dbReference>
<dbReference type="Proteomes" id="UP000280434">
    <property type="component" value="Unassembled WGS sequence"/>
</dbReference>
<evidence type="ECO:0000256" key="2">
    <source>
        <dbReference type="HAMAP-Rule" id="MF_01940"/>
    </source>
</evidence>
<dbReference type="InterPro" id="IPR009097">
    <property type="entry name" value="Cyclic_Pdiesterase"/>
</dbReference>